<evidence type="ECO:0000313" key="2">
    <source>
        <dbReference type="EMBL" id="OPJ82488.1"/>
    </source>
</evidence>
<dbReference type="AlphaFoldDB" id="A0A1V4KDI4"/>
<comment type="caution">
    <text evidence="2">The sequence shown here is derived from an EMBL/GenBank/DDBJ whole genome shotgun (WGS) entry which is preliminary data.</text>
</comment>
<accession>A0A1V4KDI4</accession>
<reference evidence="2 3" key="1">
    <citation type="submission" date="2016-02" db="EMBL/GenBank/DDBJ databases">
        <title>Band-tailed pigeon sequencing and assembly.</title>
        <authorList>
            <person name="Soares A.E."/>
            <person name="Novak B.J."/>
            <person name="Rice E.S."/>
            <person name="O'Connell B."/>
            <person name="Chang D."/>
            <person name="Weber S."/>
            <person name="Shapiro B."/>
        </authorList>
    </citation>
    <scope>NUCLEOTIDE SEQUENCE [LARGE SCALE GENOMIC DNA]</scope>
    <source>
        <strain evidence="2">BTP2013</strain>
        <tissue evidence="2">Blood</tissue>
    </source>
</reference>
<protein>
    <submittedName>
        <fullName evidence="2">Uncharacterized protein</fullName>
    </submittedName>
</protein>
<feature type="region of interest" description="Disordered" evidence="1">
    <location>
        <begin position="56"/>
        <end position="77"/>
    </location>
</feature>
<evidence type="ECO:0000313" key="3">
    <source>
        <dbReference type="Proteomes" id="UP000190648"/>
    </source>
</evidence>
<evidence type="ECO:0000256" key="1">
    <source>
        <dbReference type="SAM" id="MobiDB-lite"/>
    </source>
</evidence>
<dbReference type="EMBL" id="LSYS01003582">
    <property type="protein sequence ID" value="OPJ82488.1"/>
    <property type="molecule type" value="Genomic_DNA"/>
</dbReference>
<sequence length="101" mass="11282">MEQERLKMTVNQKALETSLSHVFRGQEPPNTLAWRRLASCLGPACDTDPAAEWNLPTQEKVERGLDPSSSSATLKHHREVGAVRTTSYSIPSVKCRAFLFI</sequence>
<proteinExistence type="predicted"/>
<name>A0A1V4KDI4_PATFA</name>
<gene>
    <name evidence="2" type="ORF">AV530_000315</name>
</gene>
<keyword evidence="3" id="KW-1185">Reference proteome</keyword>
<organism evidence="2 3">
    <name type="scientific">Patagioenas fasciata monilis</name>
    <dbReference type="NCBI Taxonomy" id="372326"/>
    <lineage>
        <taxon>Eukaryota</taxon>
        <taxon>Metazoa</taxon>
        <taxon>Chordata</taxon>
        <taxon>Craniata</taxon>
        <taxon>Vertebrata</taxon>
        <taxon>Euteleostomi</taxon>
        <taxon>Archelosauria</taxon>
        <taxon>Archosauria</taxon>
        <taxon>Dinosauria</taxon>
        <taxon>Saurischia</taxon>
        <taxon>Theropoda</taxon>
        <taxon>Coelurosauria</taxon>
        <taxon>Aves</taxon>
        <taxon>Neognathae</taxon>
        <taxon>Neoaves</taxon>
        <taxon>Columbimorphae</taxon>
        <taxon>Columbiformes</taxon>
        <taxon>Columbidae</taxon>
        <taxon>Patagioenas</taxon>
    </lineage>
</organism>
<dbReference type="Proteomes" id="UP000190648">
    <property type="component" value="Unassembled WGS sequence"/>
</dbReference>